<sequence>MMKERASTSSPSPKEMAVSFLQLVVSGKIREAYQEYIADEFRHHNPYFPGDADSLMAAMEENAVQSPQKTLEVKLAVHERDIVVVHSHIKQKPNDPGAVVVHIFRFKDDKIVELWDVGQPVPEDSPNENGIF</sequence>
<evidence type="ECO:0000313" key="3">
    <source>
        <dbReference type="Proteomes" id="UP000257144"/>
    </source>
</evidence>
<proteinExistence type="predicted"/>
<evidence type="ECO:0000259" key="1">
    <source>
        <dbReference type="Pfam" id="PF12680"/>
    </source>
</evidence>
<dbReference type="RefSeq" id="WP_115453681.1">
    <property type="nucleotide sequence ID" value="NZ_QNQT01000012.1"/>
</dbReference>
<comment type="caution">
    <text evidence="2">The sequence shown here is derived from an EMBL/GenBank/DDBJ whole genome shotgun (WGS) entry which is preliminary data.</text>
</comment>
<dbReference type="Pfam" id="PF12680">
    <property type="entry name" value="SnoaL_2"/>
    <property type="match status" value="1"/>
</dbReference>
<dbReference type="EMBL" id="QNQT01000012">
    <property type="protein sequence ID" value="RDU35279.1"/>
    <property type="molecule type" value="Genomic_DNA"/>
</dbReference>
<gene>
    <name evidence="2" type="ORF">DRW41_19400</name>
</gene>
<name>A0A3D8GM38_9BACI</name>
<organism evidence="2 3">
    <name type="scientific">Neobacillus piezotolerans</name>
    <dbReference type="NCBI Taxonomy" id="2259171"/>
    <lineage>
        <taxon>Bacteria</taxon>
        <taxon>Bacillati</taxon>
        <taxon>Bacillota</taxon>
        <taxon>Bacilli</taxon>
        <taxon>Bacillales</taxon>
        <taxon>Bacillaceae</taxon>
        <taxon>Neobacillus</taxon>
    </lineage>
</organism>
<evidence type="ECO:0000313" key="2">
    <source>
        <dbReference type="EMBL" id="RDU35279.1"/>
    </source>
</evidence>
<reference evidence="2 3" key="1">
    <citation type="submission" date="2018-07" db="EMBL/GenBank/DDBJ databases">
        <title>Bacillus sp. YLB-04 draft genome sequence.</title>
        <authorList>
            <person name="Yu L."/>
            <person name="Tang X."/>
        </authorList>
    </citation>
    <scope>NUCLEOTIDE SEQUENCE [LARGE SCALE GENOMIC DNA]</scope>
    <source>
        <strain evidence="2 3">YLB-04</strain>
    </source>
</reference>
<dbReference type="AlphaFoldDB" id="A0A3D8GM38"/>
<protein>
    <submittedName>
        <fullName evidence="2">Nuclear transport factor 2 family protein</fullName>
    </submittedName>
</protein>
<accession>A0A3D8GM38</accession>
<dbReference type="InterPro" id="IPR037401">
    <property type="entry name" value="SnoaL-like"/>
</dbReference>
<dbReference type="OrthoDB" id="9812089at2"/>
<dbReference type="Proteomes" id="UP000257144">
    <property type="component" value="Unassembled WGS sequence"/>
</dbReference>
<feature type="domain" description="SnoaL-like" evidence="1">
    <location>
        <begin position="22"/>
        <end position="113"/>
    </location>
</feature>
<keyword evidence="3" id="KW-1185">Reference proteome</keyword>
<dbReference type="InterPro" id="IPR032710">
    <property type="entry name" value="NTF2-like_dom_sf"/>
</dbReference>
<dbReference type="SUPFAM" id="SSF54427">
    <property type="entry name" value="NTF2-like"/>
    <property type="match status" value="1"/>
</dbReference>
<dbReference type="Gene3D" id="3.10.450.50">
    <property type="match status" value="1"/>
</dbReference>